<proteinExistence type="predicted"/>
<evidence type="ECO:0000313" key="3">
    <source>
        <dbReference type="Proteomes" id="UP000287033"/>
    </source>
</evidence>
<keyword evidence="3" id="KW-1185">Reference proteome</keyword>
<protein>
    <submittedName>
        <fullName evidence="2">Uncharacterized protein</fullName>
    </submittedName>
</protein>
<organism evidence="2 3">
    <name type="scientific">Chiloscyllium punctatum</name>
    <name type="common">Brownbanded bambooshark</name>
    <name type="synonym">Hemiscyllium punctatum</name>
    <dbReference type="NCBI Taxonomy" id="137246"/>
    <lineage>
        <taxon>Eukaryota</taxon>
        <taxon>Metazoa</taxon>
        <taxon>Chordata</taxon>
        <taxon>Craniata</taxon>
        <taxon>Vertebrata</taxon>
        <taxon>Chondrichthyes</taxon>
        <taxon>Elasmobranchii</taxon>
        <taxon>Galeomorphii</taxon>
        <taxon>Galeoidea</taxon>
        <taxon>Orectolobiformes</taxon>
        <taxon>Hemiscylliidae</taxon>
        <taxon>Chiloscyllium</taxon>
    </lineage>
</organism>
<accession>A0A401TH82</accession>
<dbReference type="AlphaFoldDB" id="A0A401TH82"/>
<dbReference type="Pfam" id="PF12478">
    <property type="entry name" value="UBAP2-Lig"/>
    <property type="match status" value="1"/>
</dbReference>
<feature type="compositionally biased region" description="Polar residues" evidence="1">
    <location>
        <begin position="32"/>
        <end position="50"/>
    </location>
</feature>
<gene>
    <name evidence="2" type="ORF">chiPu_0026422</name>
</gene>
<evidence type="ECO:0000313" key="2">
    <source>
        <dbReference type="EMBL" id="GCC42024.1"/>
    </source>
</evidence>
<dbReference type="InterPro" id="IPR022166">
    <property type="entry name" value="UBAP2/Lig"/>
</dbReference>
<reference evidence="2 3" key="1">
    <citation type="journal article" date="2018" name="Nat. Ecol. Evol.">
        <title>Shark genomes provide insights into elasmobranch evolution and the origin of vertebrates.</title>
        <authorList>
            <person name="Hara Y"/>
            <person name="Yamaguchi K"/>
            <person name="Onimaru K"/>
            <person name="Kadota M"/>
            <person name="Koyanagi M"/>
            <person name="Keeley SD"/>
            <person name="Tatsumi K"/>
            <person name="Tanaka K"/>
            <person name="Motone F"/>
            <person name="Kageyama Y"/>
            <person name="Nozu R"/>
            <person name="Adachi N"/>
            <person name="Nishimura O"/>
            <person name="Nakagawa R"/>
            <person name="Tanegashima C"/>
            <person name="Kiyatake I"/>
            <person name="Matsumoto R"/>
            <person name="Murakumo K"/>
            <person name="Nishida K"/>
            <person name="Terakita A"/>
            <person name="Kuratani S"/>
            <person name="Sato K"/>
            <person name="Hyodo S Kuraku.S."/>
        </authorList>
    </citation>
    <scope>NUCLEOTIDE SEQUENCE [LARGE SCALE GENOMIC DNA]</scope>
</reference>
<dbReference type="EMBL" id="BEZZ01079026">
    <property type="protein sequence ID" value="GCC42024.1"/>
    <property type="molecule type" value="Genomic_DNA"/>
</dbReference>
<dbReference type="STRING" id="137246.A0A401TH82"/>
<feature type="region of interest" description="Disordered" evidence="1">
    <location>
        <begin position="31"/>
        <end position="50"/>
    </location>
</feature>
<name>A0A401TH82_CHIPU</name>
<dbReference type="Proteomes" id="UP000287033">
    <property type="component" value="Unassembled WGS sequence"/>
</dbReference>
<feature type="non-terminal residue" evidence="2">
    <location>
        <position position="50"/>
    </location>
</feature>
<sequence>MPASADIAGLNLQFGALQFGSEPMLTEYEATPVTSVPASQPQSSPYTGAV</sequence>
<dbReference type="OrthoDB" id="5918007at2759"/>
<evidence type="ECO:0000256" key="1">
    <source>
        <dbReference type="SAM" id="MobiDB-lite"/>
    </source>
</evidence>
<comment type="caution">
    <text evidence="2">The sequence shown here is derived from an EMBL/GenBank/DDBJ whole genome shotgun (WGS) entry which is preliminary data.</text>
</comment>